<gene>
    <name evidence="6" type="ORF">R3L15_01820</name>
    <name evidence="5" type="ORF">R3L16_05575</name>
</gene>
<evidence type="ECO:0000313" key="5">
    <source>
        <dbReference type="EMBL" id="WXA03961.1"/>
    </source>
</evidence>
<proteinExistence type="inferred from homology"/>
<dbReference type="GO" id="GO:0016787">
    <property type="term" value="F:hydrolase activity"/>
    <property type="evidence" value="ECO:0007669"/>
    <property type="project" value="UniProtKB-KW"/>
</dbReference>
<dbReference type="InterPro" id="IPR026888">
    <property type="entry name" value="AcetylCoA_hyd_C"/>
</dbReference>
<evidence type="ECO:0000256" key="2">
    <source>
        <dbReference type="ARBA" id="ARBA00022679"/>
    </source>
</evidence>
<protein>
    <submittedName>
        <fullName evidence="5">Acetyl-CoA hydrolase/transferase C-terminal domain-containing protein</fullName>
    </submittedName>
</protein>
<dbReference type="PANTHER" id="PTHR21432">
    <property type="entry name" value="ACETYL-COA HYDROLASE-RELATED"/>
    <property type="match status" value="1"/>
</dbReference>
<dbReference type="Gene3D" id="3.40.1080.10">
    <property type="entry name" value="Glutaconate Coenzyme A-transferase"/>
    <property type="match status" value="1"/>
</dbReference>
<evidence type="ECO:0000313" key="6">
    <source>
        <dbReference type="EMBL" id="WXA13618.1"/>
    </source>
</evidence>
<organism evidence="5 7">
    <name type="scientific">Mangrovimonas cancribranchiae</name>
    <dbReference type="NCBI Taxonomy" id="3080055"/>
    <lineage>
        <taxon>Bacteria</taxon>
        <taxon>Pseudomonadati</taxon>
        <taxon>Bacteroidota</taxon>
        <taxon>Flavobacteriia</taxon>
        <taxon>Flavobacteriales</taxon>
        <taxon>Flavobacteriaceae</taxon>
        <taxon>Mangrovimonas</taxon>
    </lineage>
</organism>
<dbReference type="KEGG" id="mcaa:R3L15_01820"/>
<feature type="domain" description="Acetyl-CoA hydrolase/transferase C-terminal" evidence="4">
    <location>
        <begin position="265"/>
        <end position="415"/>
    </location>
</feature>
<keyword evidence="5" id="KW-0378">Hydrolase</keyword>
<evidence type="ECO:0000259" key="3">
    <source>
        <dbReference type="Pfam" id="PF02550"/>
    </source>
</evidence>
<dbReference type="InterPro" id="IPR003702">
    <property type="entry name" value="ActCoA_hydro_N"/>
</dbReference>
<dbReference type="InterPro" id="IPR037171">
    <property type="entry name" value="NagB/RpiA_transferase-like"/>
</dbReference>
<feature type="domain" description="Acetyl-CoA hydrolase/transferase N-terminal" evidence="3">
    <location>
        <begin position="7"/>
        <end position="174"/>
    </location>
</feature>
<dbReference type="PANTHER" id="PTHR21432:SF20">
    <property type="entry name" value="ACETYL-COA HYDROLASE"/>
    <property type="match status" value="1"/>
</dbReference>
<dbReference type="Pfam" id="PF13336">
    <property type="entry name" value="AcetylCoA_hyd_C"/>
    <property type="match status" value="1"/>
</dbReference>
<dbReference type="GO" id="GO:0006083">
    <property type="term" value="P:acetate metabolic process"/>
    <property type="evidence" value="ECO:0007669"/>
    <property type="project" value="InterPro"/>
</dbReference>
<keyword evidence="2" id="KW-0808">Transferase</keyword>
<dbReference type="Gene3D" id="3.40.1080.20">
    <property type="entry name" value="Acetyl-CoA hydrolase/transferase C-terminal domain"/>
    <property type="match status" value="1"/>
</dbReference>
<evidence type="ECO:0000256" key="1">
    <source>
        <dbReference type="ARBA" id="ARBA00009632"/>
    </source>
</evidence>
<dbReference type="Pfam" id="PF02550">
    <property type="entry name" value="AcetylCoA_hydro"/>
    <property type="match status" value="1"/>
</dbReference>
<dbReference type="InterPro" id="IPR046433">
    <property type="entry name" value="ActCoA_hydro"/>
</dbReference>
<dbReference type="Proteomes" id="UP001368318">
    <property type="component" value="Chromosome"/>
</dbReference>
<dbReference type="SUPFAM" id="SSF100950">
    <property type="entry name" value="NagB/RpiA/CoA transferase-like"/>
    <property type="match status" value="2"/>
</dbReference>
<dbReference type="AlphaFoldDB" id="A0AAU6P1V8"/>
<dbReference type="EMBL" id="CP136924">
    <property type="protein sequence ID" value="WXA03961.1"/>
    <property type="molecule type" value="Genomic_DNA"/>
</dbReference>
<reference evidence="5 7" key="1">
    <citation type="submission" date="2023-10" db="EMBL/GenBank/DDBJ databases">
        <title>Culture-based analysis of two novel bacteria associated with mangrove crab gills.</title>
        <authorList>
            <person name="Yang X."/>
            <person name="Garuglieri E."/>
            <person name="Van Goethem M.W."/>
            <person name="Fusi M."/>
            <person name="Marasco R."/>
            <person name="Daffonchio D.G."/>
        </authorList>
    </citation>
    <scope>NUCLEOTIDE SEQUENCE [LARGE SCALE GENOMIC DNA]</scope>
    <source>
        <strain evidence="6">UG2-1</strain>
        <strain evidence="5">UG2-2</strain>
        <strain evidence="7">UG2_2</strain>
    </source>
</reference>
<evidence type="ECO:0000259" key="4">
    <source>
        <dbReference type="Pfam" id="PF13336"/>
    </source>
</evidence>
<accession>A0AAU6P1V8</accession>
<dbReference type="Gene3D" id="3.30.750.70">
    <property type="entry name" value="4-hydroxybutyrate coenzyme like domains"/>
    <property type="match status" value="1"/>
</dbReference>
<dbReference type="RefSeq" id="WP_338732896.1">
    <property type="nucleotide sequence ID" value="NZ_CP136924.1"/>
</dbReference>
<evidence type="ECO:0000313" key="7">
    <source>
        <dbReference type="Proteomes" id="UP001368318"/>
    </source>
</evidence>
<dbReference type="EMBL" id="CP136925">
    <property type="protein sequence ID" value="WXA13618.1"/>
    <property type="molecule type" value="Genomic_DNA"/>
</dbReference>
<name>A0AAU6P1V8_9FLAO</name>
<sequence length="422" mass="46255">MYTPVTAEKALEIVKSNDKIYLQAAAAAPQVLINALTNRHKELRNVEICQLHTEGDAPYANPELRDSFHVNSFFIGKNVRHTLKAGNGSYTPVFLSELPLLFKRNIIDLQVALIHVSVPDRHGYCSLGVSVEATLAAIENADYVIAQVNKQMPRTHGAGIIHVSEINAFVECDEPLPAHTMSSPTETEQIIGDYVASLIEDKSTLQMGIGSIPNAVLSRLTNHKDLGLHTEMFSDGVIDLILKDVINGNYKTINRGRALSTFLMGSKRLYDYVDDNPFIEMRASNYTNDVSIIKQNPRMVAINSAIEVDVTGQVCADSIGSNMYSGVGGQMDFIRGASLSEGGKAIIALPSITKKGISRIVPSLKPGAGVVTTRSHVHYVVTEYGIANLYGKTIQERVKALVNIAHPDYREDIDKAYFNMIK</sequence>
<dbReference type="InterPro" id="IPR038460">
    <property type="entry name" value="AcetylCoA_hyd_C_sf"/>
</dbReference>
<comment type="similarity">
    <text evidence="1">Belongs to the acetyl-CoA hydrolase/transferase family.</text>
</comment>
<keyword evidence="7" id="KW-1185">Reference proteome</keyword>
<dbReference type="GO" id="GO:0008775">
    <property type="term" value="F:acetate CoA-transferase activity"/>
    <property type="evidence" value="ECO:0007669"/>
    <property type="project" value="InterPro"/>
</dbReference>